<keyword evidence="10" id="KW-1185">Reference proteome</keyword>
<dbReference type="GO" id="GO:0006624">
    <property type="term" value="P:vacuolar protein processing"/>
    <property type="evidence" value="ECO:0007669"/>
    <property type="project" value="TreeGrafter"/>
</dbReference>
<protein>
    <submittedName>
        <fullName evidence="9">Meiotically up-regulated gene 69 protein</fullName>
    </submittedName>
</protein>
<evidence type="ECO:0000256" key="5">
    <source>
        <dbReference type="ARBA" id="ARBA00022989"/>
    </source>
</evidence>
<dbReference type="GO" id="GO:0005773">
    <property type="term" value="C:vacuole"/>
    <property type="evidence" value="ECO:0007669"/>
    <property type="project" value="GOC"/>
</dbReference>
<reference evidence="9 10" key="1">
    <citation type="submission" date="2017-04" db="EMBL/GenBank/DDBJ databases">
        <title>Genome sequencing of [Candida] sorbophila.</title>
        <authorList>
            <person name="Ahn J.O."/>
        </authorList>
    </citation>
    <scope>NUCLEOTIDE SEQUENCE [LARGE SCALE GENOMIC DNA]</scope>
    <source>
        <strain evidence="9 10">DS02</strain>
    </source>
</reference>
<evidence type="ECO:0000256" key="4">
    <source>
        <dbReference type="ARBA" id="ARBA00022824"/>
    </source>
</evidence>
<comment type="subcellular location">
    <subcellularLocation>
        <location evidence="1">Endoplasmic reticulum membrane</location>
        <topology evidence="1">Multi-pass membrane protein</topology>
    </subcellularLocation>
</comment>
<comment type="caution">
    <text evidence="9">The sequence shown here is derived from an EMBL/GenBank/DDBJ whole genome shotgun (WGS) entry which is preliminary data.</text>
</comment>
<evidence type="ECO:0000313" key="9">
    <source>
        <dbReference type="EMBL" id="PRT54885.1"/>
    </source>
</evidence>
<dbReference type="OrthoDB" id="10012212at2759"/>
<feature type="transmembrane region" description="Helical" evidence="8">
    <location>
        <begin position="20"/>
        <end position="37"/>
    </location>
</feature>
<evidence type="ECO:0000313" key="10">
    <source>
        <dbReference type="Proteomes" id="UP000238350"/>
    </source>
</evidence>
<dbReference type="Pfam" id="PF05620">
    <property type="entry name" value="TMEM208_SND2"/>
    <property type="match status" value="1"/>
</dbReference>
<dbReference type="AlphaFoldDB" id="A0A2T0FIS3"/>
<gene>
    <name evidence="9" type="ORF">B9G98_02505</name>
</gene>
<feature type="region of interest" description="Disordered" evidence="7">
    <location>
        <begin position="139"/>
        <end position="167"/>
    </location>
</feature>
<keyword evidence="6 8" id="KW-0472">Membrane</keyword>
<dbReference type="GO" id="GO:0005789">
    <property type="term" value="C:endoplasmic reticulum membrane"/>
    <property type="evidence" value="ECO:0007669"/>
    <property type="project" value="UniProtKB-SubCell"/>
</dbReference>
<dbReference type="PANTHER" id="PTHR13505:SF7">
    <property type="entry name" value="TRANSMEMBRANE PROTEIN 208"/>
    <property type="match status" value="1"/>
</dbReference>
<dbReference type="InterPro" id="IPR008506">
    <property type="entry name" value="SND2/TMEM208"/>
</dbReference>
<evidence type="ECO:0000256" key="6">
    <source>
        <dbReference type="ARBA" id="ARBA00023136"/>
    </source>
</evidence>
<accession>A0A2T0FIS3</accession>
<evidence type="ECO:0000256" key="2">
    <source>
        <dbReference type="ARBA" id="ARBA00009950"/>
    </source>
</evidence>
<evidence type="ECO:0000256" key="7">
    <source>
        <dbReference type="SAM" id="MobiDB-lite"/>
    </source>
</evidence>
<organism evidence="9 10">
    <name type="scientific">Wickerhamiella sorbophila</name>
    <dbReference type="NCBI Taxonomy" id="45607"/>
    <lineage>
        <taxon>Eukaryota</taxon>
        <taxon>Fungi</taxon>
        <taxon>Dikarya</taxon>
        <taxon>Ascomycota</taxon>
        <taxon>Saccharomycotina</taxon>
        <taxon>Dipodascomycetes</taxon>
        <taxon>Dipodascales</taxon>
        <taxon>Trichomonascaceae</taxon>
        <taxon>Wickerhamiella</taxon>
    </lineage>
</organism>
<evidence type="ECO:0000256" key="1">
    <source>
        <dbReference type="ARBA" id="ARBA00004477"/>
    </source>
</evidence>
<keyword evidence="4" id="KW-0256">Endoplasmic reticulum</keyword>
<sequence length="167" mass="18558">MANAAAKKLASTNTKELAKLHRISLAIFVATLVVTFIKGRRLKSLFFLSIPEMVVEYIIEKNSRPKYIDGQLVNPGGDINQSGLTEYMLDTIYMSWVCQSLSILFGVRAWWLFLAVPLFLAYKAGSLLFAGRKLLTGMGGGSAEAEPSPSEPGMSKRQEKLRKRNKQ</sequence>
<proteinExistence type="inferred from homology"/>
<dbReference type="STRING" id="45607.A0A2T0FIS3"/>
<evidence type="ECO:0000256" key="8">
    <source>
        <dbReference type="SAM" id="Phobius"/>
    </source>
</evidence>
<keyword evidence="3 8" id="KW-0812">Transmembrane</keyword>
<feature type="transmembrane region" description="Helical" evidence="8">
    <location>
        <begin position="109"/>
        <end position="130"/>
    </location>
</feature>
<dbReference type="PANTHER" id="PTHR13505">
    <property type="entry name" value="TRANSMEMBRANE PROTEIN 208"/>
    <property type="match status" value="1"/>
</dbReference>
<dbReference type="Proteomes" id="UP000238350">
    <property type="component" value="Unassembled WGS sequence"/>
</dbReference>
<dbReference type="EMBL" id="NDIQ01000021">
    <property type="protein sequence ID" value="PRT54885.1"/>
    <property type="molecule type" value="Genomic_DNA"/>
</dbReference>
<evidence type="ECO:0000256" key="3">
    <source>
        <dbReference type="ARBA" id="ARBA00022692"/>
    </source>
</evidence>
<keyword evidence="5 8" id="KW-1133">Transmembrane helix</keyword>
<dbReference type="GeneID" id="36516253"/>
<dbReference type="RefSeq" id="XP_024664830.1">
    <property type="nucleotide sequence ID" value="XM_024809062.1"/>
</dbReference>
<name>A0A2T0FIS3_9ASCO</name>
<comment type="similarity">
    <text evidence="2">Belongs to the TMEM208 family.</text>
</comment>